<feature type="domain" description="DUF4057" evidence="2">
    <location>
        <begin position="47"/>
        <end position="343"/>
    </location>
</feature>
<gene>
    <name evidence="3" type="ORF">CB5_LOCUS8407</name>
</gene>
<sequence>MSAGASPAQRPPINISTPPALHTTIAYTQRERERERERERRGGNGGRSVPVRRPHASTSDLLAWPENPPPIAAAAAAKRMGGISPVMFGAPMTEEEAESVSKRCATKPCSVSKLREMTGSGIFAANGENSESETDSSLSNPDNKTALRMYQQVVSAISQISFGSEESVPPKKPTTLTEVAKQRELNGTLEGETEAEIKKQISEAKSKELNGHNIFSRPPEIPIRPLAPRNLDLRGHLDFALHQSKNIYTSAEVSNRAGDLSGVISDEETEIKTAKKIHMQKFQDLTGNNIFKGDAPLGCAEKMLSTAKLKEISGSNIFSDGKAAARDYFGGVRKPPGGESSIALV</sequence>
<feature type="compositionally biased region" description="Basic and acidic residues" evidence="1">
    <location>
        <begin position="29"/>
        <end position="42"/>
    </location>
</feature>
<evidence type="ECO:0000313" key="3">
    <source>
        <dbReference type="EMBL" id="CAD1825196.1"/>
    </source>
</evidence>
<protein>
    <recommendedName>
        <fullName evidence="2">DUF4057 domain-containing protein</fullName>
    </recommendedName>
</protein>
<dbReference type="PANTHER" id="PTHR31132:SF13">
    <property type="entry name" value="N-LYSINE METHYLTRANSFERASE"/>
    <property type="match status" value="1"/>
</dbReference>
<dbReference type="AlphaFoldDB" id="A0A6V7P3I5"/>
<feature type="region of interest" description="Disordered" evidence="1">
    <location>
        <begin position="1"/>
        <end position="66"/>
    </location>
</feature>
<dbReference type="EMBL" id="LR862144">
    <property type="protein sequence ID" value="CAD1825196.1"/>
    <property type="molecule type" value="Genomic_DNA"/>
</dbReference>
<organism evidence="3">
    <name type="scientific">Ananas comosus var. bracteatus</name>
    <name type="common">red pineapple</name>
    <dbReference type="NCBI Taxonomy" id="296719"/>
    <lineage>
        <taxon>Eukaryota</taxon>
        <taxon>Viridiplantae</taxon>
        <taxon>Streptophyta</taxon>
        <taxon>Embryophyta</taxon>
        <taxon>Tracheophyta</taxon>
        <taxon>Spermatophyta</taxon>
        <taxon>Magnoliopsida</taxon>
        <taxon>Liliopsida</taxon>
        <taxon>Poales</taxon>
        <taxon>Bromeliaceae</taxon>
        <taxon>Bromelioideae</taxon>
        <taxon>Ananas</taxon>
    </lineage>
</organism>
<proteinExistence type="predicted"/>
<reference evidence="3" key="1">
    <citation type="submission" date="2020-07" db="EMBL/GenBank/DDBJ databases">
        <authorList>
            <person name="Lin J."/>
        </authorList>
    </citation>
    <scope>NUCLEOTIDE SEQUENCE</scope>
</reference>
<evidence type="ECO:0000259" key="2">
    <source>
        <dbReference type="Pfam" id="PF13266"/>
    </source>
</evidence>
<accession>A0A6V7P3I5</accession>
<dbReference type="Pfam" id="PF13266">
    <property type="entry name" value="DUF4057"/>
    <property type="match status" value="1"/>
</dbReference>
<dbReference type="InterPro" id="IPR025131">
    <property type="entry name" value="DUF4057"/>
</dbReference>
<name>A0A6V7P3I5_ANACO</name>
<dbReference type="PANTHER" id="PTHR31132">
    <property type="entry name" value="N-LYSINE METHYLTRANSFERASE"/>
    <property type="match status" value="1"/>
</dbReference>
<evidence type="ECO:0000256" key="1">
    <source>
        <dbReference type="SAM" id="MobiDB-lite"/>
    </source>
</evidence>